<evidence type="ECO:0000256" key="6">
    <source>
        <dbReference type="SAM" id="SignalP"/>
    </source>
</evidence>
<dbReference type="EMBL" id="CP036269">
    <property type="protein sequence ID" value="QDT41806.1"/>
    <property type="molecule type" value="Genomic_DNA"/>
</dbReference>
<dbReference type="SUPFAM" id="SSF88713">
    <property type="entry name" value="Glycoside hydrolase/deacetylase"/>
    <property type="match status" value="1"/>
</dbReference>
<dbReference type="InterPro" id="IPR006879">
    <property type="entry name" value="YdjC-like"/>
</dbReference>
<keyword evidence="6" id="KW-0732">Signal</keyword>
<keyword evidence="2" id="KW-0479">Metal-binding</keyword>
<protein>
    <recommendedName>
        <fullName evidence="9">ChbG/HpnK family deacetylase</fullName>
    </recommendedName>
</protein>
<keyword evidence="3" id="KW-0378">Hydrolase</keyword>
<dbReference type="KEGG" id="gaz:Pan241w_18700"/>
<proteinExistence type="predicted"/>
<keyword evidence="4" id="KW-0460">Magnesium</keyword>
<comment type="cofactor">
    <cofactor evidence="1">
        <name>Mg(2+)</name>
        <dbReference type="ChEBI" id="CHEBI:18420"/>
    </cofactor>
</comment>
<evidence type="ECO:0008006" key="9">
    <source>
        <dbReference type="Google" id="ProtNLM"/>
    </source>
</evidence>
<dbReference type="GO" id="GO:0046872">
    <property type="term" value="F:metal ion binding"/>
    <property type="evidence" value="ECO:0007669"/>
    <property type="project" value="UniProtKB-KW"/>
</dbReference>
<reference evidence="7 8" key="1">
    <citation type="submission" date="2019-02" db="EMBL/GenBank/DDBJ databases">
        <title>Deep-cultivation of Planctomycetes and their phenomic and genomic characterization uncovers novel biology.</title>
        <authorList>
            <person name="Wiegand S."/>
            <person name="Jogler M."/>
            <person name="Boedeker C."/>
            <person name="Pinto D."/>
            <person name="Vollmers J."/>
            <person name="Rivas-Marin E."/>
            <person name="Kohn T."/>
            <person name="Peeters S.H."/>
            <person name="Heuer A."/>
            <person name="Rast P."/>
            <person name="Oberbeckmann S."/>
            <person name="Bunk B."/>
            <person name="Jeske O."/>
            <person name="Meyerdierks A."/>
            <person name="Storesund J.E."/>
            <person name="Kallscheuer N."/>
            <person name="Luecker S."/>
            <person name="Lage O.M."/>
            <person name="Pohl T."/>
            <person name="Merkel B.J."/>
            <person name="Hornburger P."/>
            <person name="Mueller R.-W."/>
            <person name="Bruemmer F."/>
            <person name="Labrenz M."/>
            <person name="Spormann A.M."/>
            <person name="Op den Camp H."/>
            <person name="Overmann J."/>
            <person name="Amann R."/>
            <person name="Jetten M.S.M."/>
            <person name="Mascher T."/>
            <person name="Medema M.H."/>
            <person name="Devos D.P."/>
            <person name="Kaster A.-K."/>
            <person name="Ovreas L."/>
            <person name="Rohde M."/>
            <person name="Galperin M.Y."/>
            <person name="Jogler C."/>
        </authorList>
    </citation>
    <scope>NUCLEOTIDE SEQUENCE [LARGE SCALE GENOMIC DNA]</scope>
    <source>
        <strain evidence="7 8">Pan241w</strain>
    </source>
</reference>
<sequence precursor="true">MKRPFSLILSLVICLFAFPSVQAESKKEAGKRYVIIHADDAGMSHSVNLGTIEGMKKGVVSSASIMVPCPWFKEFADFAKNNPKLDYGIHLTLNSEWKNYRWGPVASRDQVPSLIDQENYLWDNVGQVMQHVNVKDAEKELRAQIERAKKFGVPLSHLDTHMGAVVSRPDLLEMYVNLGIEYQLPVLFVANLDPKKYGLIAEKGKELKVVLEKNGLPVLDDLVQFYGEPDYDKRKNTYLETLRSLKPGVTQIIIHCGIHNQELQNITNSSSRRDGDRRVFTDPKVMKEIDDLGIEVITWKQFHDMAREKVAAAE</sequence>
<name>A0A517RD75_9PLAN</name>
<dbReference type="Pfam" id="PF04794">
    <property type="entry name" value="YdjC"/>
    <property type="match status" value="1"/>
</dbReference>
<evidence type="ECO:0000256" key="1">
    <source>
        <dbReference type="ARBA" id="ARBA00001946"/>
    </source>
</evidence>
<gene>
    <name evidence="7" type="ORF">Pan241w_18700</name>
</gene>
<dbReference type="CDD" id="cd10802">
    <property type="entry name" value="YdjC_TTHB029_like"/>
    <property type="match status" value="1"/>
</dbReference>
<feature type="chain" id="PRO_5022015581" description="ChbG/HpnK family deacetylase" evidence="6">
    <location>
        <begin position="24"/>
        <end position="314"/>
    </location>
</feature>
<dbReference type="PANTHER" id="PTHR31609:SF1">
    <property type="entry name" value="CARBOHYDRATE DEACETYLASE"/>
    <property type="match status" value="1"/>
</dbReference>
<dbReference type="PANTHER" id="PTHR31609">
    <property type="entry name" value="YDJC DEACETYLASE FAMILY MEMBER"/>
    <property type="match status" value="1"/>
</dbReference>
<evidence type="ECO:0000313" key="8">
    <source>
        <dbReference type="Proteomes" id="UP000317171"/>
    </source>
</evidence>
<dbReference type="RefSeq" id="WP_145213988.1">
    <property type="nucleotide sequence ID" value="NZ_CP036269.1"/>
</dbReference>
<accession>A0A517RD75</accession>
<evidence type="ECO:0000256" key="2">
    <source>
        <dbReference type="ARBA" id="ARBA00022723"/>
    </source>
</evidence>
<organism evidence="7 8">
    <name type="scientific">Gimesia alba</name>
    <dbReference type="NCBI Taxonomy" id="2527973"/>
    <lineage>
        <taxon>Bacteria</taxon>
        <taxon>Pseudomonadati</taxon>
        <taxon>Planctomycetota</taxon>
        <taxon>Planctomycetia</taxon>
        <taxon>Planctomycetales</taxon>
        <taxon>Planctomycetaceae</taxon>
        <taxon>Gimesia</taxon>
    </lineage>
</organism>
<evidence type="ECO:0000313" key="7">
    <source>
        <dbReference type="EMBL" id="QDT41806.1"/>
    </source>
</evidence>
<dbReference type="Gene3D" id="3.20.20.370">
    <property type="entry name" value="Glycoside hydrolase/deacetylase"/>
    <property type="match status" value="1"/>
</dbReference>
<dbReference type="InterPro" id="IPR011330">
    <property type="entry name" value="Glyco_hydro/deAcase_b/a-brl"/>
</dbReference>
<dbReference type="GO" id="GO:0019213">
    <property type="term" value="F:deacetylase activity"/>
    <property type="evidence" value="ECO:0007669"/>
    <property type="project" value="TreeGrafter"/>
</dbReference>
<dbReference type="GO" id="GO:0016787">
    <property type="term" value="F:hydrolase activity"/>
    <property type="evidence" value="ECO:0007669"/>
    <property type="project" value="UniProtKB-KW"/>
</dbReference>
<dbReference type="Proteomes" id="UP000317171">
    <property type="component" value="Chromosome"/>
</dbReference>
<evidence type="ECO:0000256" key="4">
    <source>
        <dbReference type="ARBA" id="ARBA00022842"/>
    </source>
</evidence>
<dbReference type="AlphaFoldDB" id="A0A517RD75"/>
<keyword evidence="8" id="KW-1185">Reference proteome</keyword>
<evidence type="ECO:0000256" key="5">
    <source>
        <dbReference type="ARBA" id="ARBA00023277"/>
    </source>
</evidence>
<evidence type="ECO:0000256" key="3">
    <source>
        <dbReference type="ARBA" id="ARBA00022801"/>
    </source>
</evidence>
<feature type="signal peptide" evidence="6">
    <location>
        <begin position="1"/>
        <end position="23"/>
    </location>
</feature>
<dbReference type="GO" id="GO:0005975">
    <property type="term" value="P:carbohydrate metabolic process"/>
    <property type="evidence" value="ECO:0007669"/>
    <property type="project" value="InterPro"/>
</dbReference>
<dbReference type="OrthoDB" id="9774177at2"/>
<keyword evidence="5" id="KW-0119">Carbohydrate metabolism</keyword>